<dbReference type="InterPro" id="IPR002052">
    <property type="entry name" value="DNA_methylase_N6_adenine_CS"/>
</dbReference>
<dbReference type="GO" id="GO:0031167">
    <property type="term" value="P:rRNA methylation"/>
    <property type="evidence" value="ECO:0007669"/>
    <property type="project" value="InterPro"/>
</dbReference>
<dbReference type="RefSeq" id="WP_009167146.1">
    <property type="nucleotide sequence ID" value="NZ_ALXG01000045.1"/>
</dbReference>
<dbReference type="PANTHER" id="PTHR43542:SF1">
    <property type="entry name" value="METHYLTRANSFERASE"/>
    <property type="match status" value="1"/>
</dbReference>
<keyword evidence="2 3" id="KW-0808">Transferase</keyword>
<dbReference type="InterPro" id="IPR004398">
    <property type="entry name" value="RNA_MeTrfase_RsmD"/>
</dbReference>
<evidence type="ECO:0000256" key="2">
    <source>
        <dbReference type="ARBA" id="ARBA00022679"/>
    </source>
</evidence>
<dbReference type="InterPro" id="IPR029063">
    <property type="entry name" value="SAM-dependent_MTases_sf"/>
</dbReference>
<keyword evidence="1 3" id="KW-0489">Methyltransferase</keyword>
<dbReference type="OrthoDB" id="9803017at2"/>
<comment type="caution">
    <text evidence="3">The sequence shown here is derived from an EMBL/GenBank/DDBJ whole genome shotgun (WGS) entry which is preliminary data.</text>
</comment>
<dbReference type="CDD" id="cd02440">
    <property type="entry name" value="AdoMet_MTases"/>
    <property type="match status" value="1"/>
</dbReference>
<reference evidence="3 4" key="1">
    <citation type="submission" date="2012-08" db="EMBL/GenBank/DDBJ databases">
        <title>Genome sequencing of Lactobacillus florum 8D.</title>
        <authorList>
            <person name="Kim E.B."/>
            <person name="Marco M.L."/>
        </authorList>
    </citation>
    <scope>NUCLEOTIDE SEQUENCE [LARGE SCALE GENOMIC DNA]</scope>
    <source>
        <strain evidence="3 4">8D</strain>
    </source>
</reference>
<evidence type="ECO:0000313" key="4">
    <source>
        <dbReference type="Proteomes" id="UP000019474"/>
    </source>
</evidence>
<dbReference type="Proteomes" id="UP000019474">
    <property type="component" value="Unassembled WGS sequence"/>
</dbReference>
<dbReference type="NCBIfam" id="TIGR00095">
    <property type="entry name" value="16S rRNA (guanine(966)-N(2))-methyltransferase RsmD"/>
    <property type="match status" value="1"/>
</dbReference>
<evidence type="ECO:0000256" key="1">
    <source>
        <dbReference type="ARBA" id="ARBA00022603"/>
    </source>
</evidence>
<accession>W9EFG9</accession>
<dbReference type="Gene3D" id="3.40.50.150">
    <property type="entry name" value="Vaccinia Virus protein VP39"/>
    <property type="match status" value="1"/>
</dbReference>
<sequence>MRIIGGTHRGQRLVPVAGRQTRPTTDKVREALFNMIGPSFRGGHFLDLYAGSGAVALEALSRGVDQAVAIDRQYQAVKTMEKNAANLKITKTKFQIKKMTVARAIEIMAGSETQFDYVFLDPPYAQQQMQIDLDKLAQQGLLKPAALVICETDRATKLPKVVDYSMVRQKSYGLTTITIYQYKD</sequence>
<protein>
    <submittedName>
        <fullName evidence="3">Ribosomal RNA small subunit methyltransferase D</fullName>
    </submittedName>
</protein>
<dbReference type="Pfam" id="PF03602">
    <property type="entry name" value="Cons_hypoth95"/>
    <property type="match status" value="1"/>
</dbReference>
<dbReference type="PROSITE" id="PS00092">
    <property type="entry name" value="N6_MTASE"/>
    <property type="match status" value="1"/>
</dbReference>
<dbReference type="EMBL" id="ALXG01000045">
    <property type="protein sequence ID" value="ETO39996.1"/>
    <property type="molecule type" value="Genomic_DNA"/>
</dbReference>
<dbReference type="GO" id="GO:0003676">
    <property type="term" value="F:nucleic acid binding"/>
    <property type="evidence" value="ECO:0007669"/>
    <property type="project" value="InterPro"/>
</dbReference>
<evidence type="ECO:0000313" key="3">
    <source>
        <dbReference type="EMBL" id="ETO39996.1"/>
    </source>
</evidence>
<keyword evidence="4" id="KW-1185">Reference proteome</keyword>
<dbReference type="PIRSF" id="PIRSF004553">
    <property type="entry name" value="CHP00095"/>
    <property type="match status" value="1"/>
</dbReference>
<dbReference type="AlphaFoldDB" id="W9EFG9"/>
<name>W9EFG9_9LACO</name>
<proteinExistence type="predicted"/>
<dbReference type="GO" id="GO:0008168">
    <property type="term" value="F:methyltransferase activity"/>
    <property type="evidence" value="ECO:0007669"/>
    <property type="project" value="UniProtKB-KW"/>
</dbReference>
<dbReference type="PATRIC" id="fig|1221538.3.peg.1112"/>
<dbReference type="SUPFAM" id="SSF53335">
    <property type="entry name" value="S-adenosyl-L-methionine-dependent methyltransferases"/>
    <property type="match status" value="1"/>
</dbReference>
<dbReference type="PANTHER" id="PTHR43542">
    <property type="entry name" value="METHYLTRANSFERASE"/>
    <property type="match status" value="1"/>
</dbReference>
<gene>
    <name evidence="3" type="ORF">B808_1105</name>
</gene>
<organism evidence="3 4">
    <name type="scientific">Fructilactobacillus florum 8D</name>
    <dbReference type="NCBI Taxonomy" id="1221538"/>
    <lineage>
        <taxon>Bacteria</taxon>
        <taxon>Bacillati</taxon>
        <taxon>Bacillota</taxon>
        <taxon>Bacilli</taxon>
        <taxon>Lactobacillales</taxon>
        <taxon>Lactobacillaceae</taxon>
        <taxon>Fructilactobacillus</taxon>
    </lineage>
</organism>